<dbReference type="AlphaFoldDB" id="A0AA97F9N1"/>
<accession>A0AA97F9N1</accession>
<dbReference type="InterPro" id="IPR011004">
    <property type="entry name" value="Trimer_LpxA-like_sf"/>
</dbReference>
<dbReference type="EMBL" id="CP043875">
    <property type="protein sequence ID" value="WOF15380.1"/>
    <property type="molecule type" value="Genomic_DNA"/>
</dbReference>
<dbReference type="Proteomes" id="UP001301797">
    <property type="component" value="Chromosome"/>
</dbReference>
<keyword evidence="3" id="KW-0220">Diaminopimelate biosynthesis</keyword>
<evidence type="ECO:0000256" key="1">
    <source>
        <dbReference type="ARBA" id="ARBA00022605"/>
    </source>
</evidence>
<keyword evidence="1" id="KW-0028">Amino-acid biosynthesis</keyword>
<evidence type="ECO:0000256" key="2">
    <source>
        <dbReference type="ARBA" id="ARBA00022679"/>
    </source>
</evidence>
<proteinExistence type="predicted"/>
<dbReference type="KEGG" id="mefw:F1737_01120"/>
<dbReference type="GO" id="GO:0016740">
    <property type="term" value="F:transferase activity"/>
    <property type="evidence" value="ECO:0007669"/>
    <property type="project" value="UniProtKB-KW"/>
</dbReference>
<dbReference type="SUPFAM" id="SSF51161">
    <property type="entry name" value="Trimeric LpxA-like enzymes"/>
    <property type="match status" value="1"/>
</dbReference>
<dbReference type="CDD" id="cd03358">
    <property type="entry name" value="LbH_WxcM_N_like"/>
    <property type="match status" value="1"/>
</dbReference>
<dbReference type="InterPro" id="IPR050179">
    <property type="entry name" value="Trans_hexapeptide_repeat"/>
</dbReference>
<dbReference type="Pfam" id="PF00132">
    <property type="entry name" value="Hexapep"/>
    <property type="match status" value="2"/>
</dbReference>
<dbReference type="PANTHER" id="PTHR43300:SF10">
    <property type="entry name" value="2,3,4,5-TETRAHYDROPYRIDINE-2,6-DICARBOXYLATE N-ACETYLTRANSFERASE"/>
    <property type="match status" value="1"/>
</dbReference>
<dbReference type="InterPro" id="IPR001451">
    <property type="entry name" value="Hexapep"/>
</dbReference>
<dbReference type="PANTHER" id="PTHR43300">
    <property type="entry name" value="ACETYLTRANSFERASE"/>
    <property type="match status" value="1"/>
</dbReference>
<protein>
    <submittedName>
        <fullName evidence="5">N-acetyltransferase</fullName>
    </submittedName>
</protein>
<evidence type="ECO:0000256" key="4">
    <source>
        <dbReference type="ARBA" id="ARBA00023154"/>
    </source>
</evidence>
<dbReference type="Gene3D" id="2.160.10.10">
    <property type="entry name" value="Hexapeptide repeat proteins"/>
    <property type="match status" value="1"/>
</dbReference>
<keyword evidence="4" id="KW-0457">Lysine biosynthesis</keyword>
<name>A0AA97F9N1_9EURY</name>
<reference evidence="5 6" key="1">
    <citation type="submission" date="2019-09" db="EMBL/GenBank/DDBJ databases">
        <title>The complete genome of Methanoplanus sp. FWC-SCC4.</title>
        <authorList>
            <person name="Chen S.-C."/>
            <person name="Zhou Y.-Z."/>
            <person name="Lai M.-C."/>
        </authorList>
    </citation>
    <scope>NUCLEOTIDE SEQUENCE [LARGE SCALE GENOMIC DNA]</scope>
    <source>
        <strain evidence="5 6">FWC-SCC4</strain>
    </source>
</reference>
<dbReference type="InterPro" id="IPR018357">
    <property type="entry name" value="Hexapep_transf_CS"/>
</dbReference>
<evidence type="ECO:0000313" key="5">
    <source>
        <dbReference type="EMBL" id="WOF15380.1"/>
    </source>
</evidence>
<keyword evidence="2" id="KW-0808">Transferase</keyword>
<gene>
    <name evidence="5" type="ORF">F1737_01120</name>
</gene>
<evidence type="ECO:0000313" key="6">
    <source>
        <dbReference type="Proteomes" id="UP001301797"/>
    </source>
</evidence>
<dbReference type="PROSITE" id="PS00101">
    <property type="entry name" value="HEXAPEP_TRANSFERASES"/>
    <property type="match status" value="1"/>
</dbReference>
<evidence type="ECO:0000256" key="3">
    <source>
        <dbReference type="ARBA" id="ARBA00022915"/>
    </source>
</evidence>
<keyword evidence="6" id="KW-1185">Reference proteome</keyword>
<organism evidence="5 6">
    <name type="scientific">Methanochimaera problematica</name>
    <dbReference type="NCBI Taxonomy" id="2609417"/>
    <lineage>
        <taxon>Archaea</taxon>
        <taxon>Methanobacteriati</taxon>
        <taxon>Methanobacteriota</taxon>
        <taxon>Stenosarchaea group</taxon>
        <taxon>Methanomicrobia</taxon>
        <taxon>Methanomicrobiales</taxon>
        <taxon>Methanomicrobiaceae</taxon>
        <taxon>Methanochimaera</taxon>
    </lineage>
</organism>
<sequence>MFSFGNNTIGEGSFIFDDVLLGFPSRKNLKCEDFKGTDIGKNAVVRSGTIIYCDVTIGDNFNTGHNVLIRENTSIGNGVSIGTYSIIEGNTTIGHNVNLQSMVYVPTGVVIEDDVFIGPNAVLTNDKYPPNGGDNLKGPVIKKGASIGANTTILPGVIIGEGSLVAAGSVVTKDVPAFTLAVGSPARIRDLPEGAKI</sequence>